<dbReference type="AlphaFoldDB" id="U9TM53"/>
<reference evidence="1" key="1">
    <citation type="submission" date="2013-07" db="EMBL/GenBank/DDBJ databases">
        <title>The genome of an arbuscular mycorrhizal fungus provides insights into the evolution of the oldest plant symbiosis.</title>
        <authorList>
            <consortium name="DOE Joint Genome Institute"/>
            <person name="Tisserant E."/>
            <person name="Malbreil M."/>
            <person name="Kuo A."/>
            <person name="Kohler A."/>
            <person name="Symeonidi A."/>
            <person name="Balestrini R."/>
            <person name="Charron P."/>
            <person name="Duensing N."/>
            <person name="Frei-dit-Frey N."/>
            <person name="Gianinazzi-Pearson V."/>
            <person name="Gilbert B."/>
            <person name="Handa Y."/>
            <person name="Hijri M."/>
            <person name="Kaul R."/>
            <person name="Kawaguchi M."/>
            <person name="Krajinski F."/>
            <person name="Lammers P."/>
            <person name="Lapierre D."/>
            <person name="Masclaux F.G."/>
            <person name="Murat C."/>
            <person name="Morin E."/>
            <person name="Ndikumana S."/>
            <person name="Pagni M."/>
            <person name="Petitpierre D."/>
            <person name="Requena N."/>
            <person name="Rosikiewicz P."/>
            <person name="Riley R."/>
            <person name="Saito K."/>
            <person name="San Clemente H."/>
            <person name="Shapiro H."/>
            <person name="van Tuinen D."/>
            <person name="Becard G."/>
            <person name="Bonfante P."/>
            <person name="Paszkowski U."/>
            <person name="Shachar-Hill Y."/>
            <person name="Young J.P."/>
            <person name="Sanders I.R."/>
            <person name="Henrissat B."/>
            <person name="Rensing S.A."/>
            <person name="Grigoriev I.V."/>
            <person name="Corradi N."/>
            <person name="Roux C."/>
            <person name="Martin F."/>
        </authorList>
    </citation>
    <scope>NUCLEOTIDE SEQUENCE</scope>
    <source>
        <strain evidence="1">DAOM 197198</strain>
    </source>
</reference>
<dbReference type="EMBL" id="KI288327">
    <property type="protein sequence ID" value="ESA09215.1"/>
    <property type="molecule type" value="Genomic_DNA"/>
</dbReference>
<evidence type="ECO:0000313" key="1">
    <source>
        <dbReference type="EMBL" id="ESA09215.1"/>
    </source>
</evidence>
<protein>
    <submittedName>
        <fullName evidence="1">Uncharacterized protein</fullName>
    </submittedName>
</protein>
<name>U9TM53_RHIID</name>
<organism evidence="1">
    <name type="scientific">Rhizophagus irregularis (strain DAOM 181602 / DAOM 197198 / MUCL 43194)</name>
    <name type="common">Arbuscular mycorrhizal fungus</name>
    <name type="synonym">Glomus intraradices</name>
    <dbReference type="NCBI Taxonomy" id="747089"/>
    <lineage>
        <taxon>Eukaryota</taxon>
        <taxon>Fungi</taxon>
        <taxon>Fungi incertae sedis</taxon>
        <taxon>Mucoromycota</taxon>
        <taxon>Glomeromycotina</taxon>
        <taxon>Glomeromycetes</taxon>
        <taxon>Glomerales</taxon>
        <taxon>Glomeraceae</taxon>
        <taxon>Rhizophagus</taxon>
    </lineage>
</organism>
<sequence length="54" mass="6031">MFGEVDRGISGEGTDCFEGLRENRQNRTTFSLNTALGIVRWESSGINIQTHEIS</sequence>
<proteinExistence type="predicted"/>
<gene>
    <name evidence="1" type="ORF">GLOINDRAFT_30786</name>
</gene>
<accession>U9TM53</accession>
<dbReference type="HOGENOM" id="CLU_3051534_0_0_1"/>